<keyword evidence="8" id="KW-1015">Disulfide bond</keyword>
<evidence type="ECO:0000256" key="2">
    <source>
        <dbReference type="ARBA" id="ARBA00006214"/>
    </source>
</evidence>
<proteinExistence type="inferred from homology"/>
<evidence type="ECO:0000313" key="13">
    <source>
        <dbReference type="EMBL" id="KAA5320905.1"/>
    </source>
</evidence>
<sequence length="516" mass="60857">MKNNLNIQETVYQFCKLYNPQLQKDKIRILLESSPFYPSVLSVYRALLSCKIDCNVVKTDIHGLLSLHQTMLLHIKEKENDKLVLVKSLKDEQAVYYDSFKQQYHVINTQVLLSSWDGVIIYSCATEQKRDRYHWLYFIFLFLFILLIFREITGFFISLNIIGLIVSFLLINQEFNLIENSILNRYCKIGKIFNCDKVIHSKIAHLKSLSLAELGSIYFISNLFWIITATLISIPQEYILGYLKIINLLCIPFILFLTFYQMYLKKWCLLCLSVCFVICIESLLSFCLEINLFISYLLIKIHLLACTISCFGIFFLTKYIKLSKSEKTQQIEALRIKRNPNVFHAVMRKQPQLKEENKDYLLVGNQESSIIITTWISPYCPHCANIVTDILSLYDKTNGNIQWRIYWAGKADKHSYYNKVQLHLIAIYKEDKQKFMLAIKKWYKYHKTSLFATQSNNRLPIGSIDILEKQIQYSQDMQIKTYPSVFLNNCLLPKEYSLKDLSFMLHDKEIWEHQQK</sequence>
<feature type="transmembrane region" description="Helical" evidence="10">
    <location>
        <begin position="238"/>
        <end position="260"/>
    </location>
</feature>
<dbReference type="CDD" id="cd12921">
    <property type="entry name" value="VKOR_4"/>
    <property type="match status" value="1"/>
</dbReference>
<feature type="domain" description="Vitamin K epoxide reductase" evidence="11">
    <location>
        <begin position="157"/>
        <end position="281"/>
    </location>
</feature>
<evidence type="ECO:0000256" key="6">
    <source>
        <dbReference type="ARBA" id="ARBA00023002"/>
    </source>
</evidence>
<dbReference type="GO" id="GO:0048038">
    <property type="term" value="F:quinone binding"/>
    <property type="evidence" value="ECO:0007669"/>
    <property type="project" value="UniProtKB-KW"/>
</dbReference>
<evidence type="ECO:0000256" key="1">
    <source>
        <dbReference type="ARBA" id="ARBA00004141"/>
    </source>
</evidence>
<dbReference type="Pfam" id="PF13462">
    <property type="entry name" value="Thioredoxin_4"/>
    <property type="match status" value="1"/>
</dbReference>
<evidence type="ECO:0000259" key="11">
    <source>
        <dbReference type="Pfam" id="PF07884"/>
    </source>
</evidence>
<dbReference type="RefSeq" id="WP_117542949.1">
    <property type="nucleotide sequence ID" value="NZ_DAWDYP010000013.1"/>
</dbReference>
<dbReference type="AlphaFoldDB" id="A0A6L3J871"/>
<evidence type="ECO:0000256" key="10">
    <source>
        <dbReference type="SAM" id="Phobius"/>
    </source>
</evidence>
<dbReference type="GO" id="GO:0016491">
    <property type="term" value="F:oxidoreductase activity"/>
    <property type="evidence" value="ECO:0007669"/>
    <property type="project" value="UniProtKB-KW"/>
</dbReference>
<gene>
    <name evidence="13" type="ORF">F2Z07_09465</name>
    <name evidence="14" type="ORF">KSU80_10795</name>
</gene>
<keyword evidence="3 10" id="KW-0812">Transmembrane</keyword>
<dbReference type="SUPFAM" id="SSF52833">
    <property type="entry name" value="Thioredoxin-like"/>
    <property type="match status" value="1"/>
</dbReference>
<dbReference type="InterPro" id="IPR036249">
    <property type="entry name" value="Thioredoxin-like_sf"/>
</dbReference>
<name>A0A6L3J871_9BACT</name>
<dbReference type="EMBL" id="JAHOAX010000009">
    <property type="protein sequence ID" value="MBV3123665.1"/>
    <property type="molecule type" value="Genomic_DNA"/>
</dbReference>
<evidence type="ECO:0000256" key="8">
    <source>
        <dbReference type="ARBA" id="ARBA00023157"/>
    </source>
</evidence>
<evidence type="ECO:0000256" key="3">
    <source>
        <dbReference type="ARBA" id="ARBA00022692"/>
    </source>
</evidence>
<dbReference type="InterPro" id="IPR012336">
    <property type="entry name" value="Thioredoxin-like_fold"/>
</dbReference>
<dbReference type="Pfam" id="PF07884">
    <property type="entry name" value="VKOR"/>
    <property type="match status" value="1"/>
</dbReference>
<feature type="transmembrane region" description="Helical" evidence="10">
    <location>
        <begin position="267"/>
        <end position="286"/>
    </location>
</feature>
<evidence type="ECO:0000256" key="5">
    <source>
        <dbReference type="ARBA" id="ARBA00022989"/>
    </source>
</evidence>
<feature type="transmembrane region" description="Helical" evidence="10">
    <location>
        <begin position="133"/>
        <end position="149"/>
    </location>
</feature>
<dbReference type="Proteomes" id="UP000481700">
    <property type="component" value="Unassembled WGS sequence"/>
</dbReference>
<keyword evidence="7 10" id="KW-0472">Membrane</keyword>
<dbReference type="Gene3D" id="3.40.30.10">
    <property type="entry name" value="Glutaredoxin"/>
    <property type="match status" value="1"/>
</dbReference>
<feature type="transmembrane region" description="Helical" evidence="10">
    <location>
        <begin position="155"/>
        <end position="171"/>
    </location>
</feature>
<keyword evidence="4" id="KW-0874">Quinone</keyword>
<dbReference type="InterPro" id="IPR038354">
    <property type="entry name" value="VKOR_sf"/>
</dbReference>
<feature type="transmembrane region" description="Helical" evidence="10">
    <location>
        <begin position="292"/>
        <end position="317"/>
    </location>
</feature>
<keyword evidence="6" id="KW-0560">Oxidoreductase</keyword>
<dbReference type="GO" id="GO:0016020">
    <property type="term" value="C:membrane"/>
    <property type="evidence" value="ECO:0007669"/>
    <property type="project" value="UniProtKB-SubCell"/>
</dbReference>
<feature type="domain" description="Thioredoxin-like fold" evidence="12">
    <location>
        <begin position="359"/>
        <end position="453"/>
    </location>
</feature>
<feature type="transmembrane region" description="Helical" evidence="10">
    <location>
        <begin position="211"/>
        <end position="232"/>
    </location>
</feature>
<dbReference type="EMBL" id="VVZV01000008">
    <property type="protein sequence ID" value="KAA5320905.1"/>
    <property type="molecule type" value="Genomic_DNA"/>
</dbReference>
<evidence type="ECO:0000256" key="9">
    <source>
        <dbReference type="ARBA" id="ARBA00023284"/>
    </source>
</evidence>
<comment type="subcellular location">
    <subcellularLocation>
        <location evidence="1">Membrane</location>
        <topology evidence="1">Multi-pass membrane protein</topology>
    </subcellularLocation>
</comment>
<protein>
    <submittedName>
        <fullName evidence="13">Thioredoxin domain-containing protein</fullName>
    </submittedName>
</protein>
<evidence type="ECO:0000259" key="12">
    <source>
        <dbReference type="Pfam" id="PF13462"/>
    </source>
</evidence>
<evidence type="ECO:0000313" key="14">
    <source>
        <dbReference type="EMBL" id="MBV3123665.1"/>
    </source>
</evidence>
<reference evidence="13 15" key="1">
    <citation type="journal article" date="2019" name="Nat. Med.">
        <title>A library of human gut bacterial isolates paired with longitudinal multiomics data enables mechanistic microbiome research.</title>
        <authorList>
            <person name="Poyet M."/>
            <person name="Groussin M."/>
            <person name="Gibbons S.M."/>
            <person name="Avila-Pacheco J."/>
            <person name="Jiang X."/>
            <person name="Kearney S.M."/>
            <person name="Perrotta A.R."/>
            <person name="Berdy B."/>
            <person name="Zhao S."/>
            <person name="Lieberman T.D."/>
            <person name="Swanson P.K."/>
            <person name="Smith M."/>
            <person name="Roesemann S."/>
            <person name="Alexander J.E."/>
            <person name="Rich S.A."/>
            <person name="Livny J."/>
            <person name="Vlamakis H."/>
            <person name="Clish C."/>
            <person name="Bullock K."/>
            <person name="Deik A."/>
            <person name="Scott J."/>
            <person name="Pierce K.A."/>
            <person name="Xavier R.J."/>
            <person name="Alm E.J."/>
        </authorList>
    </citation>
    <scope>NUCLEOTIDE SEQUENCE [LARGE SCALE GENOMIC DNA]</scope>
    <source>
        <strain evidence="13 15">BIOML-A25</strain>
    </source>
</reference>
<reference evidence="14" key="2">
    <citation type="submission" date="2021-06" db="EMBL/GenBank/DDBJ databases">
        <title>Collection of gut derived symbiotic bacterial strains cultured from healthy donors.</title>
        <authorList>
            <person name="Lin H."/>
            <person name="Littmann E."/>
            <person name="Pamer E.G."/>
        </authorList>
    </citation>
    <scope>NUCLEOTIDE SEQUENCE</scope>
    <source>
        <strain evidence="14">MSK.5.10</strain>
    </source>
</reference>
<organism evidence="13 15">
    <name type="scientific">Phocaeicola dorei</name>
    <dbReference type="NCBI Taxonomy" id="357276"/>
    <lineage>
        <taxon>Bacteria</taxon>
        <taxon>Pseudomonadati</taxon>
        <taxon>Bacteroidota</taxon>
        <taxon>Bacteroidia</taxon>
        <taxon>Bacteroidales</taxon>
        <taxon>Bacteroidaceae</taxon>
        <taxon>Phocaeicola</taxon>
    </lineage>
</organism>
<dbReference type="InterPro" id="IPR012932">
    <property type="entry name" value="VKOR"/>
</dbReference>
<dbReference type="Proteomes" id="UP000777173">
    <property type="component" value="Unassembled WGS sequence"/>
</dbReference>
<accession>A0A6L3J871</accession>
<dbReference type="Gene3D" id="1.20.1440.130">
    <property type="entry name" value="VKOR domain"/>
    <property type="match status" value="1"/>
</dbReference>
<comment type="caution">
    <text evidence="13">The sequence shown here is derived from an EMBL/GenBank/DDBJ whole genome shotgun (WGS) entry which is preliminary data.</text>
</comment>
<keyword evidence="5 10" id="KW-1133">Transmembrane helix</keyword>
<evidence type="ECO:0000256" key="4">
    <source>
        <dbReference type="ARBA" id="ARBA00022719"/>
    </source>
</evidence>
<evidence type="ECO:0000256" key="7">
    <source>
        <dbReference type="ARBA" id="ARBA00023136"/>
    </source>
</evidence>
<keyword evidence="9" id="KW-0676">Redox-active center</keyword>
<comment type="similarity">
    <text evidence="2">Belongs to the VKOR family.</text>
</comment>
<evidence type="ECO:0000313" key="15">
    <source>
        <dbReference type="Proteomes" id="UP000481700"/>
    </source>
</evidence>